<keyword evidence="8" id="KW-1185">Reference proteome</keyword>
<comment type="similarity">
    <text evidence="6">Belongs to the methylenetetrahydrofolate reductase family.</text>
</comment>
<dbReference type="EMBL" id="JACXIY010000014">
    <property type="protein sequence ID" value="MBD2869344.1"/>
    <property type="molecule type" value="Genomic_DNA"/>
</dbReference>
<dbReference type="Gene3D" id="3.20.20.220">
    <property type="match status" value="1"/>
</dbReference>
<accession>A0A927H788</accession>
<comment type="cofactor">
    <cofactor evidence="1 6">
        <name>FAD</name>
        <dbReference type="ChEBI" id="CHEBI:57692"/>
    </cofactor>
</comment>
<gene>
    <name evidence="7" type="ORF">IDH41_12215</name>
</gene>
<proteinExistence type="inferred from homology"/>
<keyword evidence="4 6" id="KW-0274">FAD</keyword>
<reference evidence="7" key="1">
    <citation type="submission" date="2020-09" db="EMBL/GenBank/DDBJ databases">
        <title>A novel bacterium of genus Paenibacillus, isolated from South China Sea.</title>
        <authorList>
            <person name="Huang H."/>
            <person name="Mo K."/>
            <person name="Hu Y."/>
        </authorList>
    </citation>
    <scope>NUCLEOTIDE SEQUENCE</scope>
    <source>
        <strain evidence="7">IB182493</strain>
    </source>
</reference>
<protein>
    <recommendedName>
        <fullName evidence="6">Methylenetetrahydrofolate reductase</fullName>
    </recommendedName>
</protein>
<comment type="caution">
    <text evidence="7">The sequence shown here is derived from an EMBL/GenBank/DDBJ whole genome shotgun (WGS) entry which is preliminary data.</text>
</comment>
<dbReference type="InterPro" id="IPR029041">
    <property type="entry name" value="FAD-linked_oxidoreductase-like"/>
</dbReference>
<evidence type="ECO:0000256" key="6">
    <source>
        <dbReference type="RuleBase" id="RU003862"/>
    </source>
</evidence>
<dbReference type="Pfam" id="PF02219">
    <property type="entry name" value="MTHFR"/>
    <property type="match status" value="1"/>
</dbReference>
<comment type="pathway">
    <text evidence="2 6">One-carbon metabolism; tetrahydrofolate interconversion.</text>
</comment>
<dbReference type="GO" id="GO:0006555">
    <property type="term" value="P:methionine metabolic process"/>
    <property type="evidence" value="ECO:0007669"/>
    <property type="project" value="InterPro"/>
</dbReference>
<evidence type="ECO:0000256" key="4">
    <source>
        <dbReference type="ARBA" id="ARBA00022827"/>
    </source>
</evidence>
<evidence type="ECO:0000256" key="1">
    <source>
        <dbReference type="ARBA" id="ARBA00001974"/>
    </source>
</evidence>
<evidence type="ECO:0000256" key="2">
    <source>
        <dbReference type="ARBA" id="ARBA00004777"/>
    </source>
</evidence>
<keyword evidence="5 6" id="KW-0560">Oxidoreductase</keyword>
<organism evidence="7 8">
    <name type="scientific">Paenibacillus arenilitoris</name>
    <dbReference type="NCBI Taxonomy" id="2772299"/>
    <lineage>
        <taxon>Bacteria</taxon>
        <taxon>Bacillati</taxon>
        <taxon>Bacillota</taxon>
        <taxon>Bacilli</taxon>
        <taxon>Bacillales</taxon>
        <taxon>Paenibacillaceae</taxon>
        <taxon>Paenibacillus</taxon>
    </lineage>
</organism>
<keyword evidence="3 6" id="KW-0285">Flavoprotein</keyword>
<dbReference type="GO" id="GO:0004489">
    <property type="term" value="F:methylenetetrahydrofolate reductase [NAD(P)H] activity"/>
    <property type="evidence" value="ECO:0007669"/>
    <property type="project" value="InterPro"/>
</dbReference>
<dbReference type="SUPFAM" id="SSF51730">
    <property type="entry name" value="FAD-linked oxidoreductase"/>
    <property type="match status" value="1"/>
</dbReference>
<evidence type="ECO:0000313" key="8">
    <source>
        <dbReference type="Proteomes" id="UP000632125"/>
    </source>
</evidence>
<dbReference type="Proteomes" id="UP000632125">
    <property type="component" value="Unassembled WGS sequence"/>
</dbReference>
<evidence type="ECO:0000313" key="7">
    <source>
        <dbReference type="EMBL" id="MBD2869344.1"/>
    </source>
</evidence>
<name>A0A927H788_9BACL</name>
<dbReference type="AlphaFoldDB" id="A0A927H788"/>
<sequence length="267" mass="30337">MNYYAVLLRIEALGDEKLRVSLELVPRNADELSAELRLVKNRFPSINTINLPDLARFELRSWEAAGLSKASYGASIPHIRAMDFKADEPFALIDVLDRHAITEVLVVTGDAPGDGRLPAGGATCTGLIAKLKREHPQLKVYAAIDPYRDSMRGEYEYVRRKIDAGADGFFTQPFFDSRLMELYADMLEGTDIFWGVAPVVTDKSRGYWEKRNRVVFPNHFEPTLAWNLDFSRQAIEFARQRKGHIYFMPIKVDLTAYLEGVFNEVTV</sequence>
<evidence type="ECO:0000256" key="5">
    <source>
        <dbReference type="ARBA" id="ARBA00023002"/>
    </source>
</evidence>
<evidence type="ECO:0000256" key="3">
    <source>
        <dbReference type="ARBA" id="ARBA00022630"/>
    </source>
</evidence>
<dbReference type="InterPro" id="IPR003171">
    <property type="entry name" value="Mehydrof_redctse-like"/>
</dbReference>